<evidence type="ECO:0000313" key="2">
    <source>
        <dbReference type="EMBL" id="QTA84408.1"/>
    </source>
</evidence>
<keyword evidence="3" id="KW-1185">Reference proteome</keyword>
<keyword evidence="1" id="KW-1133">Transmembrane helix</keyword>
<gene>
    <name evidence="2" type="ORF">dnm_004040</name>
</gene>
<reference evidence="2" key="1">
    <citation type="journal article" date="2021" name="Microb. Physiol.">
        <title>Proteogenomic Insights into the Physiology of Marine, Sulfate-Reducing, Filamentous Desulfonema limicola and Desulfonema magnum.</title>
        <authorList>
            <person name="Schnaars V."/>
            <person name="Wohlbrand L."/>
            <person name="Scheve S."/>
            <person name="Hinrichs C."/>
            <person name="Reinhardt R."/>
            <person name="Rabus R."/>
        </authorList>
    </citation>
    <scope>NUCLEOTIDE SEQUENCE</scope>
    <source>
        <strain evidence="2">4be13</strain>
    </source>
</reference>
<name>A0A975BFM7_9BACT</name>
<accession>A0A975BFM7</accession>
<keyword evidence="1" id="KW-0472">Membrane</keyword>
<dbReference type="KEGG" id="dmm:dnm_004040"/>
<dbReference type="EMBL" id="CP061800">
    <property type="protein sequence ID" value="QTA84408.1"/>
    <property type="molecule type" value="Genomic_DNA"/>
</dbReference>
<dbReference type="Proteomes" id="UP000663722">
    <property type="component" value="Chromosome"/>
</dbReference>
<evidence type="ECO:0000313" key="3">
    <source>
        <dbReference type="Proteomes" id="UP000663722"/>
    </source>
</evidence>
<proteinExistence type="predicted"/>
<protein>
    <submittedName>
        <fullName evidence="2">Uncharacterized protein</fullName>
    </submittedName>
</protein>
<sequence length="49" mass="5535">MPEKCSLAFFILYSMFKFFLSFLSAGSDGSLNEMTGFLSESDQKNLIIE</sequence>
<feature type="transmembrane region" description="Helical" evidence="1">
    <location>
        <begin position="7"/>
        <end position="25"/>
    </location>
</feature>
<organism evidence="2 3">
    <name type="scientific">Desulfonema magnum</name>
    <dbReference type="NCBI Taxonomy" id="45655"/>
    <lineage>
        <taxon>Bacteria</taxon>
        <taxon>Pseudomonadati</taxon>
        <taxon>Thermodesulfobacteriota</taxon>
        <taxon>Desulfobacteria</taxon>
        <taxon>Desulfobacterales</taxon>
        <taxon>Desulfococcaceae</taxon>
        <taxon>Desulfonema</taxon>
    </lineage>
</organism>
<keyword evidence="1" id="KW-0812">Transmembrane</keyword>
<evidence type="ECO:0000256" key="1">
    <source>
        <dbReference type="SAM" id="Phobius"/>
    </source>
</evidence>
<dbReference type="AlphaFoldDB" id="A0A975BFM7"/>